<reference evidence="2 3" key="1">
    <citation type="submission" date="2020-07" db="EMBL/GenBank/DDBJ databases">
        <title>Genomic Encyclopedia of Type Strains, Phase IV (KMG-V): Genome sequencing to study the core and pangenomes of soil and plant-associated prokaryotes.</title>
        <authorList>
            <person name="Whitman W."/>
        </authorList>
    </citation>
    <scope>NUCLEOTIDE SEQUENCE [LARGE SCALE GENOMIC DNA]</scope>
    <source>
        <strain evidence="2 3">AN3</strain>
    </source>
</reference>
<dbReference type="Proteomes" id="UP000549052">
    <property type="component" value="Unassembled WGS sequence"/>
</dbReference>
<gene>
    <name evidence="2" type="ORF">FHW16_002307</name>
</gene>
<proteinExistence type="predicted"/>
<dbReference type="InterPro" id="IPR012437">
    <property type="entry name" value="DUF1638"/>
</dbReference>
<evidence type="ECO:0000313" key="2">
    <source>
        <dbReference type="EMBL" id="MBA8878595.1"/>
    </source>
</evidence>
<dbReference type="AlphaFoldDB" id="A0A839EK12"/>
<dbReference type="Pfam" id="PF07796">
    <property type="entry name" value="DUF1638"/>
    <property type="match status" value="1"/>
</dbReference>
<dbReference type="RefSeq" id="WP_432652018.1">
    <property type="nucleotide sequence ID" value="NZ_JACGXN010000002.1"/>
</dbReference>
<evidence type="ECO:0000259" key="1">
    <source>
        <dbReference type="Pfam" id="PF07796"/>
    </source>
</evidence>
<sequence>MSQKPNNSPDTVRVIACGMIAREILAIREQFGLNHIELKCLPAVYHHYPQKIAPSVDRAIVRAKAQGIKRIFVGYADCGTGGMLDRVCEKHGVERIEGPHCFSFYVGNNAFASKWDDDMTSFFMTDFLARHFEAFMVKPLGLDRHPELRDMYFGNYTKMIYLAQTDDPKLNANAERAAEFLGLAYERRFTAYGDLTPALQQAAATAL</sequence>
<feature type="domain" description="DUF1638" evidence="1">
    <location>
        <begin position="40"/>
        <end position="197"/>
    </location>
</feature>
<accession>A0A839EK12</accession>
<dbReference type="EMBL" id="JACGXN010000002">
    <property type="protein sequence ID" value="MBA8878595.1"/>
    <property type="molecule type" value="Genomic_DNA"/>
</dbReference>
<keyword evidence="3" id="KW-1185">Reference proteome</keyword>
<name>A0A839EK12_9HYPH</name>
<protein>
    <recommendedName>
        <fullName evidence="1">DUF1638 domain-containing protein</fullName>
    </recommendedName>
</protein>
<organism evidence="2 3">
    <name type="scientific">Phyllobacterium myrsinacearum</name>
    <dbReference type="NCBI Taxonomy" id="28101"/>
    <lineage>
        <taxon>Bacteria</taxon>
        <taxon>Pseudomonadati</taxon>
        <taxon>Pseudomonadota</taxon>
        <taxon>Alphaproteobacteria</taxon>
        <taxon>Hyphomicrobiales</taxon>
        <taxon>Phyllobacteriaceae</taxon>
        <taxon>Phyllobacterium</taxon>
    </lineage>
</organism>
<evidence type="ECO:0000313" key="3">
    <source>
        <dbReference type="Proteomes" id="UP000549052"/>
    </source>
</evidence>
<comment type="caution">
    <text evidence="2">The sequence shown here is derived from an EMBL/GenBank/DDBJ whole genome shotgun (WGS) entry which is preliminary data.</text>
</comment>